<proteinExistence type="predicted"/>
<feature type="transmembrane region" description="Helical" evidence="1">
    <location>
        <begin position="97"/>
        <end position="115"/>
    </location>
</feature>
<dbReference type="AlphaFoldDB" id="A0AAV3ISU3"/>
<sequence length="126" mass="14786">MKDYFLKRSLFIFLWFACLAGLLRIEVSWLTETMATIILFTFIILGSIILGYRNTYFAPESKIKMSLILHTRFIGLMLILDLLFGKSVWYFDLARNFGFLGLFLLGTFIFYKKNFNLNVAKIPPFQ</sequence>
<feature type="transmembrane region" description="Helical" evidence="1">
    <location>
        <begin position="34"/>
        <end position="52"/>
    </location>
</feature>
<dbReference type="EMBL" id="APPP01000003">
    <property type="protein sequence ID" value="ENV42601.1"/>
    <property type="molecule type" value="Genomic_DNA"/>
</dbReference>
<keyword evidence="1" id="KW-0472">Membrane</keyword>
<gene>
    <name evidence="2" type="ORF">F958_00333</name>
</gene>
<keyword evidence="1" id="KW-0812">Transmembrane</keyword>
<protein>
    <recommendedName>
        <fullName evidence="4">ATP synthase subunit I</fullName>
    </recommendedName>
</protein>
<accession>A0AAV3ISU3</accession>
<evidence type="ECO:0000313" key="2">
    <source>
        <dbReference type="EMBL" id="ENV42601.1"/>
    </source>
</evidence>
<dbReference type="RefSeq" id="WP_004883485.1">
    <property type="nucleotide sequence ID" value="NZ_KB849564.1"/>
</dbReference>
<name>A0AAV3ISU3_ACINO</name>
<reference evidence="2 3" key="1">
    <citation type="submission" date="2013-02" db="EMBL/GenBank/DDBJ databases">
        <title>The Genome Sequence of Acinetobacter nosocomialis NIPH 386.</title>
        <authorList>
            <consortium name="The Broad Institute Genome Sequencing Platform"/>
            <consortium name="The Broad Institute Genome Sequencing Center for Infectious Disease"/>
            <person name="Cerqueira G."/>
            <person name="Feldgarden M."/>
            <person name="Courvalin P."/>
            <person name="Perichon B."/>
            <person name="Grillot-Courvalin C."/>
            <person name="Clermont D."/>
            <person name="Rocha E."/>
            <person name="Yoon E.-J."/>
            <person name="Nemec A."/>
            <person name="Walker B."/>
            <person name="Young S.K."/>
            <person name="Zeng Q."/>
            <person name="Gargeya S."/>
            <person name="Fitzgerald M."/>
            <person name="Haas B."/>
            <person name="Abouelleil A."/>
            <person name="Alvarado L."/>
            <person name="Arachchi H.M."/>
            <person name="Berlin A.M."/>
            <person name="Chapman S.B."/>
            <person name="Dewar J."/>
            <person name="Goldberg J."/>
            <person name="Griggs A."/>
            <person name="Gujja S."/>
            <person name="Hansen M."/>
            <person name="Howarth C."/>
            <person name="Imamovic A."/>
            <person name="Larimer J."/>
            <person name="McCowan C."/>
            <person name="Murphy C."/>
            <person name="Neiman D."/>
            <person name="Pearson M."/>
            <person name="Priest M."/>
            <person name="Roberts A."/>
            <person name="Saif S."/>
            <person name="Shea T."/>
            <person name="Sisk P."/>
            <person name="Sykes S."/>
            <person name="Wortman J."/>
            <person name="Nusbaum C."/>
            <person name="Birren B."/>
        </authorList>
    </citation>
    <scope>NUCLEOTIDE SEQUENCE [LARGE SCALE GENOMIC DNA]</scope>
    <source>
        <strain evidence="2 3">NIPH 386</strain>
    </source>
</reference>
<organism evidence="2 3">
    <name type="scientific">Acinetobacter nosocomialis NIPH 386</name>
    <dbReference type="NCBI Taxonomy" id="1217985"/>
    <lineage>
        <taxon>Bacteria</taxon>
        <taxon>Pseudomonadati</taxon>
        <taxon>Pseudomonadota</taxon>
        <taxon>Gammaproteobacteria</taxon>
        <taxon>Moraxellales</taxon>
        <taxon>Moraxellaceae</taxon>
        <taxon>Acinetobacter</taxon>
        <taxon>Acinetobacter calcoaceticus/baumannii complex</taxon>
    </lineage>
</organism>
<dbReference type="Proteomes" id="UP000013028">
    <property type="component" value="Unassembled WGS sequence"/>
</dbReference>
<comment type="caution">
    <text evidence="2">The sequence shown here is derived from an EMBL/GenBank/DDBJ whole genome shotgun (WGS) entry which is preliminary data.</text>
</comment>
<evidence type="ECO:0000313" key="3">
    <source>
        <dbReference type="Proteomes" id="UP000013028"/>
    </source>
</evidence>
<feature type="transmembrane region" description="Helical" evidence="1">
    <location>
        <begin position="73"/>
        <end position="91"/>
    </location>
</feature>
<evidence type="ECO:0000256" key="1">
    <source>
        <dbReference type="SAM" id="Phobius"/>
    </source>
</evidence>
<evidence type="ECO:0008006" key="4">
    <source>
        <dbReference type="Google" id="ProtNLM"/>
    </source>
</evidence>
<keyword evidence="1" id="KW-1133">Transmembrane helix</keyword>